<proteinExistence type="predicted"/>
<organism evidence="1">
    <name type="scientific">mine drainage metagenome</name>
    <dbReference type="NCBI Taxonomy" id="410659"/>
    <lineage>
        <taxon>unclassified sequences</taxon>
        <taxon>metagenomes</taxon>
        <taxon>ecological metagenomes</taxon>
    </lineage>
</organism>
<name>A0A1J5SL90_9ZZZZ</name>
<comment type="caution">
    <text evidence="1">The sequence shown here is derived from an EMBL/GenBank/DDBJ whole genome shotgun (WGS) entry which is preliminary data.</text>
</comment>
<accession>A0A1J5SL90</accession>
<sequence>MPLIRRKITITMAAEKSQADARQPSWLAIAPTVIVFIQRMTNKKTVRRPTALMLYSSCEEHHNISVF</sequence>
<reference evidence="1" key="1">
    <citation type="submission" date="2016-10" db="EMBL/GenBank/DDBJ databases">
        <title>Sequence of Gallionella enrichment culture.</title>
        <authorList>
            <person name="Poehlein A."/>
            <person name="Muehling M."/>
            <person name="Daniel R."/>
        </authorList>
    </citation>
    <scope>NUCLEOTIDE SEQUENCE</scope>
</reference>
<gene>
    <name evidence="1" type="ORF">GALL_131780</name>
</gene>
<protein>
    <submittedName>
        <fullName evidence="1">Uncharacterized protein</fullName>
    </submittedName>
</protein>
<evidence type="ECO:0000313" key="1">
    <source>
        <dbReference type="EMBL" id="OIR04792.1"/>
    </source>
</evidence>
<dbReference type="AlphaFoldDB" id="A0A1J5SL90"/>
<dbReference type="EMBL" id="MLJW01000055">
    <property type="protein sequence ID" value="OIR04792.1"/>
    <property type="molecule type" value="Genomic_DNA"/>
</dbReference>